<dbReference type="Gene3D" id="4.10.70.10">
    <property type="entry name" value="Disintegrin domain"/>
    <property type="match status" value="1"/>
</dbReference>
<keyword evidence="5" id="KW-0401">Integrin</keyword>
<dbReference type="InterPro" id="IPR032029">
    <property type="entry name" value="ADAM17_MPD"/>
</dbReference>
<reference evidence="5 6" key="1">
    <citation type="journal article" date="2018" name="Sci. Rep.">
        <title>Genomic signatures of local adaptation to the degree of environmental predictability in rotifers.</title>
        <authorList>
            <person name="Franch-Gras L."/>
            <person name="Hahn C."/>
            <person name="Garcia-Roger E.M."/>
            <person name="Carmona M.J."/>
            <person name="Serra M."/>
            <person name="Gomez A."/>
        </authorList>
    </citation>
    <scope>NUCLEOTIDE SEQUENCE [LARGE SCALE GENOMIC DNA]</scope>
    <source>
        <strain evidence="5">HYR1</strain>
    </source>
</reference>
<dbReference type="STRING" id="10195.A0A3M7QQ08"/>
<dbReference type="PROSITE" id="PS50214">
    <property type="entry name" value="DISINTEGRIN_2"/>
    <property type="match status" value="1"/>
</dbReference>
<dbReference type="Gene3D" id="4.10.70.30">
    <property type="match status" value="1"/>
</dbReference>
<dbReference type="SMART" id="SM00050">
    <property type="entry name" value="DISIN"/>
    <property type="match status" value="1"/>
</dbReference>
<gene>
    <name evidence="5" type="ORF">BpHYR1_048345</name>
</gene>
<evidence type="ECO:0000256" key="1">
    <source>
        <dbReference type="ARBA" id="ARBA00023157"/>
    </source>
</evidence>
<evidence type="ECO:0000256" key="3">
    <source>
        <dbReference type="SAM" id="Phobius"/>
    </source>
</evidence>
<proteinExistence type="predicted"/>
<dbReference type="InterPro" id="IPR036436">
    <property type="entry name" value="Disintegrin_dom_sf"/>
</dbReference>
<dbReference type="GO" id="GO:0005886">
    <property type="term" value="C:plasma membrane"/>
    <property type="evidence" value="ECO:0007669"/>
    <property type="project" value="TreeGrafter"/>
</dbReference>
<comment type="caution">
    <text evidence="5">The sequence shown here is derived from an EMBL/GenBank/DDBJ whole genome shotgun (WGS) entry which is preliminary data.</text>
</comment>
<dbReference type="InterPro" id="IPR051489">
    <property type="entry name" value="ADAM_Metalloproteinase"/>
</dbReference>
<sequence>SSKVECFKPESLGYCGNDRIEEGEECDGGFNGRHSLDQCCEYNCRLKPGAQCSDNNHYCCNNCKIAPANYSCYSSPNYFECFFETSFCDGKSKDCPSPRAKPKDTPCNSYDFGKCSVNGRCNSLCKQKDDSLDECKCKESSERCMLCCRNVFENGQCKPIHKFFDKIYDSPLYLTDGRACFDGICEKDKCIPKVKDHISRFWKVIQKASINSFIKFMKRNIVASVIVITLFFWILSGCFIHFFFDKKVRSERRKIISREQEKYLNNEEIDNLNTQRE</sequence>
<dbReference type="AlphaFoldDB" id="A0A3M7QQ08"/>
<dbReference type="Proteomes" id="UP000276133">
    <property type="component" value="Unassembled WGS sequence"/>
</dbReference>
<dbReference type="Pfam" id="PF00200">
    <property type="entry name" value="Disintegrin"/>
    <property type="match status" value="1"/>
</dbReference>
<keyword evidence="3" id="KW-0472">Membrane</keyword>
<dbReference type="EMBL" id="REGN01005488">
    <property type="protein sequence ID" value="RNA13164.1"/>
    <property type="molecule type" value="Genomic_DNA"/>
</dbReference>
<keyword evidence="1" id="KW-1015">Disulfide bond</keyword>
<dbReference type="GO" id="GO:0006509">
    <property type="term" value="P:membrane protein ectodomain proteolysis"/>
    <property type="evidence" value="ECO:0007669"/>
    <property type="project" value="TreeGrafter"/>
</dbReference>
<dbReference type="SUPFAM" id="SSF57552">
    <property type="entry name" value="Blood coagulation inhibitor (disintegrin)"/>
    <property type="match status" value="1"/>
</dbReference>
<keyword evidence="3" id="KW-1133">Transmembrane helix</keyword>
<accession>A0A3M7QQ08</accession>
<dbReference type="PANTHER" id="PTHR45702">
    <property type="entry name" value="ADAM10/ADAM17 METALLOPEPTIDASE FAMILY MEMBER"/>
    <property type="match status" value="1"/>
</dbReference>
<dbReference type="OrthoDB" id="2131567at2759"/>
<evidence type="ECO:0000259" key="4">
    <source>
        <dbReference type="PROSITE" id="PS50214"/>
    </source>
</evidence>
<evidence type="ECO:0000313" key="6">
    <source>
        <dbReference type="Proteomes" id="UP000276133"/>
    </source>
</evidence>
<feature type="transmembrane region" description="Helical" evidence="3">
    <location>
        <begin position="221"/>
        <end position="244"/>
    </location>
</feature>
<evidence type="ECO:0000313" key="5">
    <source>
        <dbReference type="EMBL" id="RNA13164.1"/>
    </source>
</evidence>
<dbReference type="InterPro" id="IPR001762">
    <property type="entry name" value="Disintegrin_dom"/>
</dbReference>
<dbReference type="GO" id="GO:0007219">
    <property type="term" value="P:Notch signaling pathway"/>
    <property type="evidence" value="ECO:0007669"/>
    <property type="project" value="TreeGrafter"/>
</dbReference>
<keyword evidence="6" id="KW-1185">Reference proteome</keyword>
<evidence type="ECO:0000256" key="2">
    <source>
        <dbReference type="PROSITE-ProRule" id="PRU00068"/>
    </source>
</evidence>
<feature type="non-terminal residue" evidence="5">
    <location>
        <position position="1"/>
    </location>
</feature>
<protein>
    <submittedName>
        <fullName evidence="5">Disintegrin and metallo ase domain-containing 17</fullName>
    </submittedName>
</protein>
<feature type="domain" description="Disintegrin" evidence="4">
    <location>
        <begin position="12"/>
        <end position="103"/>
    </location>
</feature>
<dbReference type="GO" id="GO:0004222">
    <property type="term" value="F:metalloendopeptidase activity"/>
    <property type="evidence" value="ECO:0007669"/>
    <property type="project" value="TreeGrafter"/>
</dbReference>
<keyword evidence="3" id="KW-0812">Transmembrane</keyword>
<dbReference type="Pfam" id="PF16698">
    <property type="entry name" value="ADAM17_MPD"/>
    <property type="match status" value="1"/>
</dbReference>
<dbReference type="PANTHER" id="PTHR45702:SF2">
    <property type="entry name" value="KUZBANIAN, ISOFORM A"/>
    <property type="match status" value="1"/>
</dbReference>
<name>A0A3M7QQ08_BRAPC</name>
<dbReference type="FunFam" id="4.10.70.10:FF:000003">
    <property type="entry name" value="Disintegrin and metalloproteinase domain-containing protein 17"/>
    <property type="match status" value="1"/>
</dbReference>
<organism evidence="5 6">
    <name type="scientific">Brachionus plicatilis</name>
    <name type="common">Marine rotifer</name>
    <name type="synonym">Brachionus muelleri</name>
    <dbReference type="NCBI Taxonomy" id="10195"/>
    <lineage>
        <taxon>Eukaryota</taxon>
        <taxon>Metazoa</taxon>
        <taxon>Spiralia</taxon>
        <taxon>Gnathifera</taxon>
        <taxon>Rotifera</taxon>
        <taxon>Eurotatoria</taxon>
        <taxon>Monogononta</taxon>
        <taxon>Pseudotrocha</taxon>
        <taxon>Ploima</taxon>
        <taxon>Brachionidae</taxon>
        <taxon>Brachionus</taxon>
    </lineage>
</organism>
<dbReference type="GO" id="GO:0007229">
    <property type="term" value="P:integrin-mediated signaling pathway"/>
    <property type="evidence" value="ECO:0007669"/>
    <property type="project" value="UniProtKB-KW"/>
</dbReference>
<comment type="caution">
    <text evidence="2">Lacks conserved residue(s) required for the propagation of feature annotation.</text>
</comment>